<dbReference type="InterPro" id="IPR003567">
    <property type="entry name" value="Cyt_c_biogenesis"/>
</dbReference>
<evidence type="ECO:0000256" key="8">
    <source>
        <dbReference type="ARBA" id="ARBA00023136"/>
    </source>
</evidence>
<organism evidence="13 14">
    <name type="scientific">Cytobacillus praedii</name>
    <dbReference type="NCBI Taxonomy" id="1742358"/>
    <lineage>
        <taxon>Bacteria</taxon>
        <taxon>Bacillati</taxon>
        <taxon>Bacillota</taxon>
        <taxon>Bacilli</taxon>
        <taxon>Bacillales</taxon>
        <taxon>Bacillaceae</taxon>
        <taxon>Cytobacillus</taxon>
    </lineage>
</organism>
<dbReference type="PRINTS" id="PR01411">
    <property type="entry name" value="CCMFBIOGNSIS"/>
</dbReference>
<protein>
    <submittedName>
        <fullName evidence="13">Heme lyase CcmF/NrfE family subunit</fullName>
    </submittedName>
</protein>
<dbReference type="STRING" id="1742358.GCA_001439605_03755"/>
<evidence type="ECO:0000256" key="2">
    <source>
        <dbReference type="ARBA" id="ARBA00009186"/>
    </source>
</evidence>
<sequence length="659" mass="73747">MYLIGNIALILGIIISLYSIAANIIGIKRNDRKWLESARGGILSLAFVTSISAFLLFYILGTSQFQFKYVAAYTNTQLPLVYKLAAFWAGNAGSLLLWAFLLSIYAAIIVLSKKKQNNMIPYVSNILLLNMLFFYIVMVFNANPFEMTETIPADGKGLNPMLQNPGMVIHPVTLYMGYVGLAVPFAYAIAALLMKNMDAGWIKLTRRWTLTAWLFLTIGNIVGGWWAYLELGWGGYWAWDPVENASFLPWLTVSAFLHSVMIQERKNMLRTWNVSLIILSYILSLFGTFLVRSGILTSVHAFGDSNLGTYFLIFMAFMMIFAIYVVITRYQLIKKESKPIEAYFSKESSFLLNNFILVAAAFAVFFGTMYPLISETLTGTKVNVGAPYFNKVMAPIMLALLFLMAICPLISWQKAVFERFLKNTLAPIIGALLFAGAIVVMGVKGIYAIIGLTVTVFMFNVHLAEFWRGMRARRKATKEGFIKAAFQLTRKNQRRYGGYIVHIGIAVIAVGVISSNAYSEEIMKTVNQGESFKVGKYELTFNELTETEEKGNGIVAADIDVKYKGKTNGSIHPEKIFYGTWPEPSSEVAIKTNWKEDLYVVLSSWESKEKVTFVVKINPFVSWIWAGGILMMIGTAIALIGGKTLSFFRVNGRQAGVDI</sequence>
<keyword evidence="13" id="KW-0456">Lyase</keyword>
<evidence type="ECO:0000256" key="1">
    <source>
        <dbReference type="ARBA" id="ARBA00004429"/>
    </source>
</evidence>
<dbReference type="GO" id="GO:0020037">
    <property type="term" value="F:heme binding"/>
    <property type="evidence" value="ECO:0007669"/>
    <property type="project" value="InterPro"/>
</dbReference>
<keyword evidence="7 10" id="KW-1133">Transmembrane helix</keyword>
<feature type="domain" description="Cytochrome c-type biogenesis protein CcmF C-terminal" evidence="12">
    <location>
        <begin position="313"/>
        <end position="640"/>
    </location>
</feature>
<feature type="transmembrane region" description="Helical" evidence="10">
    <location>
        <begin position="208"/>
        <end position="227"/>
    </location>
</feature>
<dbReference type="RefSeq" id="WP_057761217.1">
    <property type="nucleotide sequence ID" value="NZ_LMBX01000003.1"/>
</dbReference>
<comment type="function">
    <text evidence="9">Required for the biogenesis of c-type cytochromes. Possible subunit of a heme lyase.</text>
</comment>
<evidence type="ECO:0000256" key="9">
    <source>
        <dbReference type="ARBA" id="ARBA00037230"/>
    </source>
</evidence>
<dbReference type="PRINTS" id="PR01410">
    <property type="entry name" value="CCBIOGENESIS"/>
</dbReference>
<feature type="transmembrane region" description="Helical" evidence="10">
    <location>
        <begin position="175"/>
        <end position="196"/>
    </location>
</feature>
<dbReference type="EMBL" id="SJTH01000008">
    <property type="protein sequence ID" value="TCJ04554.1"/>
    <property type="molecule type" value="Genomic_DNA"/>
</dbReference>
<evidence type="ECO:0000259" key="11">
    <source>
        <dbReference type="Pfam" id="PF01578"/>
    </source>
</evidence>
<dbReference type="GO" id="GO:0016829">
    <property type="term" value="F:lyase activity"/>
    <property type="evidence" value="ECO:0007669"/>
    <property type="project" value="UniProtKB-KW"/>
</dbReference>
<comment type="subcellular location">
    <subcellularLocation>
        <location evidence="1">Cell inner membrane</location>
        <topology evidence="1">Multi-pass membrane protein</topology>
    </subcellularLocation>
</comment>
<feature type="domain" description="Cytochrome c assembly protein" evidence="11">
    <location>
        <begin position="88"/>
        <end position="293"/>
    </location>
</feature>
<evidence type="ECO:0000256" key="10">
    <source>
        <dbReference type="SAM" id="Phobius"/>
    </source>
</evidence>
<evidence type="ECO:0000256" key="3">
    <source>
        <dbReference type="ARBA" id="ARBA00022475"/>
    </source>
</evidence>
<evidence type="ECO:0000259" key="12">
    <source>
        <dbReference type="Pfam" id="PF16327"/>
    </source>
</evidence>
<accession>A0A4V2NUI3</accession>
<feature type="transmembrane region" description="Helical" evidence="10">
    <location>
        <begin position="80"/>
        <end position="110"/>
    </location>
</feature>
<evidence type="ECO:0000256" key="4">
    <source>
        <dbReference type="ARBA" id="ARBA00022519"/>
    </source>
</evidence>
<feature type="transmembrane region" description="Helical" evidence="10">
    <location>
        <begin position="6"/>
        <end position="26"/>
    </location>
</feature>
<feature type="transmembrane region" description="Helical" evidence="10">
    <location>
        <begin position="496"/>
        <end position="518"/>
    </location>
</feature>
<feature type="transmembrane region" description="Helical" evidence="10">
    <location>
        <begin position="351"/>
        <end position="373"/>
    </location>
</feature>
<keyword evidence="6" id="KW-0201">Cytochrome c-type biogenesis</keyword>
<dbReference type="AlphaFoldDB" id="A0A4V2NUI3"/>
<gene>
    <name evidence="13" type="ORF">E0Y62_08910</name>
</gene>
<dbReference type="GO" id="GO:0015232">
    <property type="term" value="F:heme transmembrane transporter activity"/>
    <property type="evidence" value="ECO:0007669"/>
    <property type="project" value="InterPro"/>
</dbReference>
<dbReference type="PANTHER" id="PTHR43653">
    <property type="entry name" value="CYTOCHROME C ASSEMBLY PROTEIN-RELATED"/>
    <property type="match status" value="1"/>
</dbReference>
<dbReference type="Pfam" id="PF16327">
    <property type="entry name" value="CcmF_C"/>
    <property type="match status" value="1"/>
</dbReference>
<feature type="transmembrane region" description="Helical" evidence="10">
    <location>
        <begin position="307"/>
        <end position="330"/>
    </location>
</feature>
<comment type="caution">
    <text evidence="13">The sequence shown here is derived from an EMBL/GenBank/DDBJ whole genome shotgun (WGS) entry which is preliminary data.</text>
</comment>
<feature type="transmembrane region" description="Helical" evidence="10">
    <location>
        <begin position="274"/>
        <end position="295"/>
    </location>
</feature>
<feature type="transmembrane region" description="Helical" evidence="10">
    <location>
        <begin position="38"/>
        <end position="60"/>
    </location>
</feature>
<dbReference type="GO" id="GO:0017004">
    <property type="term" value="P:cytochrome complex assembly"/>
    <property type="evidence" value="ECO:0007669"/>
    <property type="project" value="UniProtKB-KW"/>
</dbReference>
<keyword evidence="8 10" id="KW-0472">Membrane</keyword>
<evidence type="ECO:0000256" key="6">
    <source>
        <dbReference type="ARBA" id="ARBA00022748"/>
    </source>
</evidence>
<keyword evidence="4" id="KW-0997">Cell inner membrane</keyword>
<evidence type="ECO:0000256" key="7">
    <source>
        <dbReference type="ARBA" id="ARBA00022989"/>
    </source>
</evidence>
<feature type="transmembrane region" description="Helical" evidence="10">
    <location>
        <begin position="424"/>
        <end position="440"/>
    </location>
</feature>
<keyword evidence="5 10" id="KW-0812">Transmembrane</keyword>
<evidence type="ECO:0000256" key="5">
    <source>
        <dbReference type="ARBA" id="ARBA00022692"/>
    </source>
</evidence>
<comment type="similarity">
    <text evidence="2">Belongs to the CcmF/CycK/Ccl1/NrfE/CcsA family.</text>
</comment>
<dbReference type="InterPro" id="IPR032523">
    <property type="entry name" value="CcmF_C"/>
</dbReference>
<feature type="transmembrane region" description="Helical" evidence="10">
    <location>
        <begin position="247"/>
        <end position="262"/>
    </location>
</feature>
<dbReference type="PANTHER" id="PTHR43653:SF1">
    <property type="entry name" value="CYTOCHROME C-TYPE BIOGENESIS PROTEIN CCMF"/>
    <property type="match status" value="1"/>
</dbReference>
<feature type="transmembrane region" description="Helical" evidence="10">
    <location>
        <begin position="446"/>
        <end position="467"/>
    </location>
</feature>
<keyword evidence="14" id="KW-1185">Reference proteome</keyword>
<proteinExistence type="inferred from homology"/>
<feature type="transmembrane region" description="Helical" evidence="10">
    <location>
        <begin position="122"/>
        <end position="140"/>
    </location>
</feature>
<feature type="transmembrane region" description="Helical" evidence="10">
    <location>
        <begin position="620"/>
        <end position="640"/>
    </location>
</feature>
<dbReference type="Proteomes" id="UP000293846">
    <property type="component" value="Unassembled WGS sequence"/>
</dbReference>
<dbReference type="InterPro" id="IPR003568">
    <property type="entry name" value="Cyt_c_biogenesis_CcmF"/>
</dbReference>
<reference evidence="13 14" key="1">
    <citation type="submission" date="2019-03" db="EMBL/GenBank/DDBJ databases">
        <authorList>
            <person name="Jensen L."/>
            <person name="Storgaard J."/>
            <person name="Sulaj E."/>
            <person name="Schramm A."/>
            <person name="Marshall I.P.G."/>
        </authorList>
    </citation>
    <scope>NUCLEOTIDE SEQUENCE [LARGE SCALE GENOMIC DNA]</scope>
    <source>
        <strain evidence="13 14">2017H2G3</strain>
    </source>
</reference>
<evidence type="ECO:0000313" key="14">
    <source>
        <dbReference type="Proteomes" id="UP000293846"/>
    </source>
</evidence>
<dbReference type="GO" id="GO:0005886">
    <property type="term" value="C:plasma membrane"/>
    <property type="evidence" value="ECO:0007669"/>
    <property type="project" value="UniProtKB-SubCell"/>
</dbReference>
<name>A0A4V2NUI3_9BACI</name>
<dbReference type="Pfam" id="PF01578">
    <property type="entry name" value="Cytochrom_C_asm"/>
    <property type="match status" value="1"/>
</dbReference>
<dbReference type="OrthoDB" id="9761451at2"/>
<evidence type="ECO:0000313" key="13">
    <source>
        <dbReference type="EMBL" id="TCJ04554.1"/>
    </source>
</evidence>
<keyword evidence="3" id="KW-1003">Cell membrane</keyword>
<dbReference type="InterPro" id="IPR002541">
    <property type="entry name" value="Cyt_c_assembly"/>
</dbReference>
<feature type="transmembrane region" description="Helical" evidence="10">
    <location>
        <begin position="393"/>
        <end position="412"/>
    </location>
</feature>